<name>A0AAE9ZWQ9_9BACT</name>
<keyword evidence="2" id="KW-1185">Reference proteome</keyword>
<dbReference type="AlphaFoldDB" id="A0AAE9ZWQ9"/>
<proteinExistence type="predicted"/>
<organism evidence="1 2">
    <name type="scientific">Synoicihabitans lomoniglobus</name>
    <dbReference type="NCBI Taxonomy" id="2909285"/>
    <lineage>
        <taxon>Bacteria</taxon>
        <taxon>Pseudomonadati</taxon>
        <taxon>Verrucomicrobiota</taxon>
        <taxon>Opitutia</taxon>
        <taxon>Opitutales</taxon>
        <taxon>Opitutaceae</taxon>
        <taxon>Synoicihabitans</taxon>
    </lineage>
</organism>
<gene>
    <name evidence="1" type="ORF">PXH66_02350</name>
</gene>
<evidence type="ECO:0000313" key="2">
    <source>
        <dbReference type="Proteomes" id="UP001218638"/>
    </source>
</evidence>
<accession>A0AAE9ZWQ9</accession>
<dbReference type="KEGG" id="slom:PXH66_02350"/>
<dbReference type="Proteomes" id="UP001218638">
    <property type="component" value="Chromosome"/>
</dbReference>
<dbReference type="RefSeq" id="WP_330930216.1">
    <property type="nucleotide sequence ID" value="NZ_CP119075.1"/>
</dbReference>
<reference evidence="1" key="1">
    <citation type="submission" date="2023-03" db="EMBL/GenBank/DDBJ databases">
        <title>Lomoglobus Profundus gen. nov., sp. nov., a novel member of the phylum Verrucomicrobia, isolated from deep-marine sediment of South China Sea.</title>
        <authorList>
            <person name="Ahmad T."/>
            <person name="Ishaq S.E."/>
            <person name="Wang F."/>
        </authorList>
    </citation>
    <scope>NUCLEOTIDE SEQUENCE</scope>
    <source>
        <strain evidence="1">LMO-M01</strain>
    </source>
</reference>
<dbReference type="EMBL" id="CP119075">
    <property type="protein sequence ID" value="WED65686.1"/>
    <property type="molecule type" value="Genomic_DNA"/>
</dbReference>
<evidence type="ECO:0000313" key="1">
    <source>
        <dbReference type="EMBL" id="WED65686.1"/>
    </source>
</evidence>
<sequence length="176" mass="19944">MRTWFMGKLAREKFILLIFVGALAVYWSSDLWARFGAAWREKTQTTVQLQVQEQWLMRREQIEGAARAAVEDLDSSRTFNSVRLSGELSTLAAGAGIATNLRSEAQPTQRTAQFSVHTVQLTLNRVPWENLLSFYEGLSQRAPYISIEQFTLESVRSDTTQLNARLLVSSVEISAR</sequence>
<protein>
    <submittedName>
        <fullName evidence="1">Uncharacterized protein</fullName>
    </submittedName>
</protein>